<evidence type="ECO:0000259" key="2">
    <source>
        <dbReference type="Pfam" id="PF10441"/>
    </source>
</evidence>
<name>A0A438MW63_EXOME</name>
<dbReference type="GO" id="GO:0005730">
    <property type="term" value="C:nucleolus"/>
    <property type="evidence" value="ECO:0007669"/>
    <property type="project" value="TreeGrafter"/>
</dbReference>
<feature type="region of interest" description="Disordered" evidence="1">
    <location>
        <begin position="134"/>
        <end position="167"/>
    </location>
</feature>
<evidence type="ECO:0000256" key="1">
    <source>
        <dbReference type="SAM" id="MobiDB-lite"/>
    </source>
</evidence>
<dbReference type="PANTHER" id="PTHR15682">
    <property type="entry name" value="UNHEALTHY RIBOSOME BIOGENESIS PROTEIN 2 HOMOLOG"/>
    <property type="match status" value="1"/>
</dbReference>
<reference evidence="3 4" key="1">
    <citation type="submission" date="2017-03" db="EMBL/GenBank/DDBJ databases">
        <title>Genomes of endolithic fungi from Antarctica.</title>
        <authorList>
            <person name="Coleine C."/>
            <person name="Masonjones S."/>
            <person name="Stajich J.E."/>
        </authorList>
    </citation>
    <scope>NUCLEOTIDE SEQUENCE [LARGE SCALE GENOMIC DNA]</scope>
    <source>
        <strain evidence="3 4">CCFEE 6314</strain>
    </source>
</reference>
<dbReference type="InterPro" id="IPR018849">
    <property type="entry name" value="Urb2/Npa2_C"/>
</dbReference>
<dbReference type="EMBL" id="NAJM01000042">
    <property type="protein sequence ID" value="RVX67981.1"/>
    <property type="molecule type" value="Genomic_DNA"/>
</dbReference>
<proteinExistence type="predicted"/>
<dbReference type="GO" id="GO:0042254">
    <property type="term" value="P:ribosome biogenesis"/>
    <property type="evidence" value="ECO:0007669"/>
    <property type="project" value="TreeGrafter"/>
</dbReference>
<organism evidence="3 4">
    <name type="scientific">Exophiala mesophila</name>
    <name type="common">Black yeast-like fungus</name>
    <dbReference type="NCBI Taxonomy" id="212818"/>
    <lineage>
        <taxon>Eukaryota</taxon>
        <taxon>Fungi</taxon>
        <taxon>Dikarya</taxon>
        <taxon>Ascomycota</taxon>
        <taxon>Pezizomycotina</taxon>
        <taxon>Eurotiomycetes</taxon>
        <taxon>Chaetothyriomycetidae</taxon>
        <taxon>Chaetothyriales</taxon>
        <taxon>Herpotrichiellaceae</taxon>
        <taxon>Exophiala</taxon>
    </lineage>
</organism>
<dbReference type="OrthoDB" id="160374at2759"/>
<feature type="compositionally biased region" description="Polar residues" evidence="1">
    <location>
        <begin position="134"/>
        <end position="146"/>
    </location>
</feature>
<dbReference type="Pfam" id="PF10441">
    <property type="entry name" value="Urb2"/>
    <property type="match status" value="1"/>
</dbReference>
<evidence type="ECO:0000313" key="4">
    <source>
        <dbReference type="Proteomes" id="UP000288859"/>
    </source>
</evidence>
<evidence type="ECO:0000313" key="3">
    <source>
        <dbReference type="EMBL" id="RVX67981.1"/>
    </source>
</evidence>
<dbReference type="InterPro" id="IPR052609">
    <property type="entry name" value="Ribosome_Biogenesis_Reg"/>
</dbReference>
<dbReference type="PANTHER" id="PTHR15682:SF2">
    <property type="entry name" value="UNHEALTHY RIBOSOME BIOGENESIS PROTEIN 2 HOMOLOG"/>
    <property type="match status" value="1"/>
</dbReference>
<accession>A0A438MW63</accession>
<protein>
    <recommendedName>
        <fullName evidence="2">Nucleolar 27S pre-rRNA processing Urb2/Npa2 C-terminal domain-containing protein</fullName>
    </recommendedName>
</protein>
<sequence length="1502" mass="167245">MSKGPFEVAIADLEKSNQQPDILLNKAAKLINVNLQRHISSCADNVLYQSDAVSAGFKEQWLLRWLLKKLTVPLQRGNPGDGSTFPHSFISSPLTWSLFLTLTSSIPKDVCLEILQERKFYDAIIQILRTTLKSKASPPGSETLNDYVQEPDGPPAKKRKLSPDPPSQPNNSILWILLQATCRSVELLILPHNRQSTASHHLSSAWTAGWTQRAALFGALLDTIASVASSPLPSQEQRILSNITSTAIQLWTVGGLNSRGQSDDPNRAFTSHCLMPSLITLDLLQGPEFDSECWMPVIRHLERLVALHVILPGRSLFNERHAKKWKSIDNLVYFEHLKGFLADFQKTIIDVAAIRTYITENFMTATNIYLLKNLFDITVRCVPPRDLAKHRSEQTWFDALFLGLVHTLWIRIPQVTSSGVATSGAWSGSSIEMDSSLLIPVENLVDISVIRHVRTSLPVLGHLLSALLSLDAKSTPWPLLAKILEIDVNVLLPKTGLDASKGLLDQLCSVIEEGSASRDVYASISATIIVRLLKGFATSRNIDGFISIWREGLQNAMRTRSRQTHQSDRTPAVLAWEEVVVFDELEKVVQFSAPSSLGPKLLERVMSPLQALNTKVGSTVEEMADLAIFSAYLRSCPGHTEKPLLDDEQINNLAVSVVKALERRSDYQIQRWRLWSFIHDLIQYRPNSQALETFQCLFTGSYSFVSLEQLGIRDQGKSSQFPASKCLECLEAFSVLLRGSLHAPAYRSILKTEVGHFINALRDVTKGTGDAITETWNGQSYECDSAIKVLIACLGRLLQNLQILSVSGDLFAGLISESLEVLGATKLKGLEGPPVPRLYTLLEAIITSDEALNNPSLRAIMVDHFSDKSGKGFQPGTMSMSLFRQLPLAVCKKPRIKKLVTNILQSLQDESASLAMEEINDQLAMILELDSVAPGAAIDASSWRLWVEISEKFSSTVDLNSAMASMATRNLLSRTLERVWHRALVSKDSEDVSKLVSWTVNTIEQHKGKYHVEMPFLAMQVFLSQGLRSTSLLEDPATEKMLEKARRRFIRMLKHNCRQASKNGLDATCLINLKILLEAMAVVKESTESDEFRDEVDDIQDLIDTRQLWIDTTVVPLPEDRLMVSVRHLLHSRVELESTLGPTKRTVHLRLRGLFSAMSPHTDLLVDHVGLLADKVELAICDFTGSNYADALAFLRKEGRESTLDLSPIASALIVSRVEEFHLTQNPSFGSELAELACLSSLTRDYSLTHLLLALNNSKYILERHPLAINQSTLDRLLSTLCQVVSADDDTNKSFRQARAEPEAADIFSRVCDVIGVILSRHRRRISDRYHLLVPLLQSLMRCLFWPGLHALNAMPTATAVNGLTLFGHSLPIWQRESAKGLPSVSSEQLSRILTSICNPTVSAARSTKRSGFNELNDETKKARQLAGRHLHYLLAEYARCSLDGQMDPSVKESLMPGLFSILDATDPDLMKASNASMDVGSRAIFKTLYSDWSKYGKWDKN</sequence>
<feature type="domain" description="Nucleolar 27S pre-rRNA processing Urb2/Npa2 C-terminal" evidence="2">
    <location>
        <begin position="1254"/>
        <end position="1501"/>
    </location>
</feature>
<gene>
    <name evidence="3" type="ORF">B0A52_08391</name>
</gene>
<comment type="caution">
    <text evidence="3">The sequence shown here is derived from an EMBL/GenBank/DDBJ whole genome shotgun (WGS) entry which is preliminary data.</text>
</comment>
<dbReference type="VEuPathDB" id="FungiDB:PV10_00953"/>
<dbReference type="Proteomes" id="UP000288859">
    <property type="component" value="Unassembled WGS sequence"/>
</dbReference>